<dbReference type="AlphaFoldDB" id="A0A225AKT1"/>
<feature type="domain" description="Protein kinase" evidence="1">
    <location>
        <begin position="1"/>
        <end position="175"/>
    </location>
</feature>
<dbReference type="GeneID" id="31006947"/>
<dbReference type="InterPro" id="IPR000719">
    <property type="entry name" value="Prot_kinase_dom"/>
</dbReference>
<dbReference type="RefSeq" id="XP_020117959.1">
    <property type="nucleotide sequence ID" value="XM_020262106.1"/>
</dbReference>
<dbReference type="Gene3D" id="1.10.510.10">
    <property type="entry name" value="Transferase(Phosphotransferase) domain 1"/>
    <property type="match status" value="1"/>
</dbReference>
<comment type="caution">
    <text evidence="2">The sequence shown here is derived from an EMBL/GenBank/DDBJ whole genome shotgun (WGS) entry which is preliminary data.</text>
</comment>
<name>A0A225AKT1_TALAT</name>
<reference evidence="2 3" key="1">
    <citation type="submission" date="2015-06" db="EMBL/GenBank/DDBJ databases">
        <title>Talaromyces atroroseus IBT 11181 draft genome.</title>
        <authorList>
            <person name="Rasmussen K.B."/>
            <person name="Rasmussen S."/>
            <person name="Petersen B."/>
            <person name="Sicheritz-Ponten T."/>
            <person name="Mortensen U.H."/>
            <person name="Thrane U."/>
        </authorList>
    </citation>
    <scope>NUCLEOTIDE SEQUENCE [LARGE SCALE GENOMIC DNA]</scope>
    <source>
        <strain evidence="2 3">IBT 11181</strain>
    </source>
</reference>
<dbReference type="OrthoDB" id="4185642at2759"/>
<evidence type="ECO:0000313" key="2">
    <source>
        <dbReference type="EMBL" id="OKL57838.1"/>
    </source>
</evidence>
<dbReference type="PROSITE" id="PS50011">
    <property type="entry name" value="PROTEIN_KINASE_DOM"/>
    <property type="match status" value="1"/>
</dbReference>
<dbReference type="Proteomes" id="UP000214365">
    <property type="component" value="Unassembled WGS sequence"/>
</dbReference>
<dbReference type="GO" id="GO:0005524">
    <property type="term" value="F:ATP binding"/>
    <property type="evidence" value="ECO:0007669"/>
    <property type="project" value="InterPro"/>
</dbReference>
<dbReference type="Pfam" id="PF06293">
    <property type="entry name" value="Kdo"/>
    <property type="match status" value="1"/>
</dbReference>
<protein>
    <recommendedName>
        <fullName evidence="1">Protein kinase domain-containing protein</fullName>
    </recommendedName>
</protein>
<proteinExistence type="predicted"/>
<keyword evidence="3" id="KW-1185">Reference proteome</keyword>
<dbReference type="InterPro" id="IPR011009">
    <property type="entry name" value="Kinase-like_dom_sf"/>
</dbReference>
<accession>A0A225AKT1</accession>
<gene>
    <name evidence="2" type="ORF">UA08_07191</name>
</gene>
<evidence type="ECO:0000313" key="3">
    <source>
        <dbReference type="Proteomes" id="UP000214365"/>
    </source>
</evidence>
<dbReference type="STRING" id="1441469.A0A225AKT1"/>
<sequence length="175" mass="21193">MCHESERQTGIHNCEVRAYRRLMQNGLGHQGIVPRYYREIQHLDVKDYQPHLRRFLDEERPPSAIFLEYIPNMMTILPERYTKERIESMIHGIQQIHKALVLHFDSYPRNIMVFEDDPGRVIWIDFDRAQTYDADTITERNRRWIQEEEEDVHVFGESMKEDHALGKMWNTLPYY</sequence>
<dbReference type="EMBL" id="LFMY01000011">
    <property type="protein sequence ID" value="OKL57838.1"/>
    <property type="molecule type" value="Genomic_DNA"/>
</dbReference>
<dbReference type="SUPFAM" id="SSF56112">
    <property type="entry name" value="Protein kinase-like (PK-like)"/>
    <property type="match status" value="1"/>
</dbReference>
<dbReference type="GO" id="GO:0004672">
    <property type="term" value="F:protein kinase activity"/>
    <property type="evidence" value="ECO:0007669"/>
    <property type="project" value="InterPro"/>
</dbReference>
<evidence type="ECO:0000259" key="1">
    <source>
        <dbReference type="PROSITE" id="PS50011"/>
    </source>
</evidence>
<organism evidence="2 3">
    <name type="scientific">Talaromyces atroroseus</name>
    <dbReference type="NCBI Taxonomy" id="1441469"/>
    <lineage>
        <taxon>Eukaryota</taxon>
        <taxon>Fungi</taxon>
        <taxon>Dikarya</taxon>
        <taxon>Ascomycota</taxon>
        <taxon>Pezizomycotina</taxon>
        <taxon>Eurotiomycetes</taxon>
        <taxon>Eurotiomycetidae</taxon>
        <taxon>Eurotiales</taxon>
        <taxon>Trichocomaceae</taxon>
        <taxon>Talaromyces</taxon>
        <taxon>Talaromyces sect. Trachyspermi</taxon>
    </lineage>
</organism>